<dbReference type="Gene3D" id="3.30.470.20">
    <property type="entry name" value="ATP-grasp fold, B domain"/>
    <property type="match status" value="1"/>
</dbReference>
<dbReference type="Pfam" id="PF13535">
    <property type="entry name" value="ATP-grasp_4"/>
    <property type="match status" value="1"/>
</dbReference>
<dbReference type="GO" id="GO:0046872">
    <property type="term" value="F:metal ion binding"/>
    <property type="evidence" value="ECO:0007669"/>
    <property type="project" value="InterPro"/>
</dbReference>
<dbReference type="PROSITE" id="PS50975">
    <property type="entry name" value="ATP_GRASP"/>
    <property type="match status" value="1"/>
</dbReference>
<evidence type="ECO:0000256" key="1">
    <source>
        <dbReference type="ARBA" id="ARBA00022598"/>
    </source>
</evidence>
<keyword evidence="7" id="KW-1185">Reference proteome</keyword>
<name>A0A5B2W6B6_9PSEU</name>
<dbReference type="PANTHER" id="PTHR43585">
    <property type="entry name" value="FUMIPYRROLE BIOSYNTHESIS PROTEIN C"/>
    <property type="match status" value="1"/>
</dbReference>
<feature type="domain" description="ATP-grasp" evidence="5">
    <location>
        <begin position="116"/>
        <end position="335"/>
    </location>
</feature>
<evidence type="ECO:0000256" key="3">
    <source>
        <dbReference type="ARBA" id="ARBA00022840"/>
    </source>
</evidence>
<proteinExistence type="predicted"/>
<dbReference type="GO" id="GO:0016874">
    <property type="term" value="F:ligase activity"/>
    <property type="evidence" value="ECO:0007669"/>
    <property type="project" value="UniProtKB-KW"/>
</dbReference>
<evidence type="ECO:0000313" key="6">
    <source>
        <dbReference type="EMBL" id="KAA2246754.1"/>
    </source>
</evidence>
<keyword evidence="1" id="KW-0436">Ligase</keyword>
<reference evidence="6 7" key="2">
    <citation type="submission" date="2019-09" db="EMBL/GenBank/DDBJ databases">
        <authorList>
            <person name="Jin C."/>
        </authorList>
    </citation>
    <scope>NUCLEOTIDE SEQUENCE [LARGE SCALE GENOMIC DNA]</scope>
    <source>
        <strain evidence="6 7">AN110305</strain>
    </source>
</reference>
<accession>A0A5B2W6B6</accession>
<dbReference type="SUPFAM" id="SSF56059">
    <property type="entry name" value="Glutathione synthetase ATP-binding domain-like"/>
    <property type="match status" value="1"/>
</dbReference>
<dbReference type="PANTHER" id="PTHR43585:SF2">
    <property type="entry name" value="ATP-GRASP ENZYME FSQD"/>
    <property type="match status" value="1"/>
</dbReference>
<evidence type="ECO:0000256" key="2">
    <source>
        <dbReference type="ARBA" id="ARBA00022741"/>
    </source>
</evidence>
<protein>
    <submittedName>
        <fullName evidence="6">ATP-grasp domain-containing protein</fullName>
    </submittedName>
</protein>
<keyword evidence="2 4" id="KW-0547">Nucleotide-binding</keyword>
<dbReference type="OrthoDB" id="24041at2"/>
<reference evidence="6 7" key="1">
    <citation type="submission" date="2019-09" db="EMBL/GenBank/DDBJ databases">
        <title>Goodfellowia gen. nov., a new genus of the Pseudonocardineae related to Actinoalloteichus, containing Goodfellowia coeruleoviolacea gen. nov., comb. nov. gen. nov., comb. nov.</title>
        <authorList>
            <person name="Labeda D."/>
        </authorList>
    </citation>
    <scope>NUCLEOTIDE SEQUENCE [LARGE SCALE GENOMIC DNA]</scope>
    <source>
        <strain evidence="6 7">AN110305</strain>
    </source>
</reference>
<evidence type="ECO:0000256" key="4">
    <source>
        <dbReference type="PROSITE-ProRule" id="PRU00409"/>
    </source>
</evidence>
<keyword evidence="3 4" id="KW-0067">ATP-binding</keyword>
<dbReference type="Gene3D" id="3.40.50.20">
    <property type="match status" value="1"/>
</dbReference>
<sequence>MTRILYVYARGGAPLEHAFPRIAALGELHVLALTPLPTAAAEQWRDSCASVTVLPETPHGDALVQAVVAHADTFGADAVLTLSEFAVLAVARAADKLGLRGAGPNVVLARDKRLMREAWAAAGVPVPGFRRVDGRADLRAAVADLHLPVLLKPAWGAGSIGQAVLRSDADVDPVWSAIDAALDRGGEIGMTELYEPGADRTLLVEEIVRGSTEGWYDRPGYADYVSVEGIVADGVHHALGVTARLPPIPPFNEVGSTAPCVVPVDLQRRVEDVARRAVDALGLRTCGTHTELKLCADGRIVVIETAARFGGVLITREIEEVFGLDPIELLVRELLGHRVDYPPAMLVDGCRAAASLVLTPADAAGNPWRSRPIWAPDAVDWAAMLSPGSTIEPVRSAATPPGRPVPAFDPAGGAANWLGVYLITAVDPDTLLRDCNAVLDGLESALPTD</sequence>
<gene>
    <name evidence="6" type="ORF">F0L68_40515</name>
</gene>
<evidence type="ECO:0000313" key="7">
    <source>
        <dbReference type="Proteomes" id="UP000323454"/>
    </source>
</evidence>
<organism evidence="6 7">
    <name type="scientific">Solihabitans fulvus</name>
    <dbReference type="NCBI Taxonomy" id="1892852"/>
    <lineage>
        <taxon>Bacteria</taxon>
        <taxon>Bacillati</taxon>
        <taxon>Actinomycetota</taxon>
        <taxon>Actinomycetes</taxon>
        <taxon>Pseudonocardiales</taxon>
        <taxon>Pseudonocardiaceae</taxon>
        <taxon>Solihabitans</taxon>
    </lineage>
</organism>
<dbReference type="RefSeq" id="WP_149855232.1">
    <property type="nucleotide sequence ID" value="NZ_VUOB01000129.1"/>
</dbReference>
<dbReference type="InterPro" id="IPR052032">
    <property type="entry name" value="ATP-dep_AA_Ligase"/>
</dbReference>
<dbReference type="EMBL" id="VUOB01000129">
    <property type="protein sequence ID" value="KAA2246754.1"/>
    <property type="molecule type" value="Genomic_DNA"/>
</dbReference>
<dbReference type="GO" id="GO:0005524">
    <property type="term" value="F:ATP binding"/>
    <property type="evidence" value="ECO:0007669"/>
    <property type="project" value="UniProtKB-UniRule"/>
</dbReference>
<comment type="caution">
    <text evidence="6">The sequence shown here is derived from an EMBL/GenBank/DDBJ whole genome shotgun (WGS) entry which is preliminary data.</text>
</comment>
<dbReference type="AlphaFoldDB" id="A0A5B2W6B6"/>
<evidence type="ECO:0000259" key="5">
    <source>
        <dbReference type="PROSITE" id="PS50975"/>
    </source>
</evidence>
<dbReference type="InterPro" id="IPR011761">
    <property type="entry name" value="ATP-grasp"/>
</dbReference>
<dbReference type="Proteomes" id="UP000323454">
    <property type="component" value="Unassembled WGS sequence"/>
</dbReference>